<evidence type="ECO:0000313" key="5">
    <source>
        <dbReference type="Proteomes" id="UP000515123"/>
    </source>
</evidence>
<dbReference type="GeneID" id="109713588"/>
<dbReference type="Gramene" id="Aco007519.1.mrna1">
    <property type="protein sequence ID" value="Aco007519.1.mrna1"/>
    <property type="gene ID" value="Aco007519.1.path1"/>
</dbReference>
<dbReference type="Pfam" id="PF03134">
    <property type="entry name" value="TB2_DP1_HVA22"/>
    <property type="match status" value="1"/>
</dbReference>
<comment type="similarity">
    <text evidence="1">Belongs to the DP1 family.</text>
</comment>
<dbReference type="AlphaFoldDB" id="A0A199VQS6"/>
<dbReference type="RefSeq" id="XP_020093299.1">
    <property type="nucleotide sequence ID" value="XM_020237710.1"/>
</dbReference>
<feature type="compositionally biased region" description="Acidic residues" evidence="2">
    <location>
        <begin position="252"/>
        <end position="267"/>
    </location>
</feature>
<feature type="region of interest" description="Disordered" evidence="2">
    <location>
        <begin position="207"/>
        <end position="290"/>
    </location>
</feature>
<sequence length="306" mass="34513">MMGSFLSRALLLAFGYAYPAYQCYKTVELNKPEIQQLIFWCQYWILVALLTVLERFTDAFVSWLPMYNEAKLAFFIYLWYPKTMGTTYIYETFFRPYISRHENDIDRNLLELRARACDVVVLYWQKATSYGQTTFFDVLQYVALQSSSLTSRSGSAQQKEQQYRRAVSLPSSQPPAPASQPAEEPTTTTASNPRLIRRLEPFKAKPITHPAQPQEPAAAADPPADPAAEPPTSKSVSDLPSIEATTTSQPIDEAEADEEMPVDEEAEAEGKEDGKSPETPIEETIRTTRYRLRKRVATTAIPSAGN</sequence>
<evidence type="ECO:0000313" key="6">
    <source>
        <dbReference type="RefSeq" id="XP_020093299.1"/>
    </source>
</evidence>
<dbReference type="Proteomes" id="UP000092600">
    <property type="component" value="Unassembled WGS sequence"/>
</dbReference>
<comment type="subcellular location">
    <subcellularLocation>
        <location evidence="1">Membrane</location>
        <topology evidence="1">Multi-pass membrane protein</topology>
    </subcellularLocation>
</comment>
<dbReference type="STRING" id="4615.A0A199VQS6"/>
<dbReference type="OrthoDB" id="434647at2759"/>
<dbReference type="PANTHER" id="PTHR12300">
    <property type="entry name" value="HVA22-LIKE PROTEINS"/>
    <property type="match status" value="1"/>
</dbReference>
<dbReference type="PANTHER" id="PTHR12300:SF98">
    <property type="entry name" value="HVA22-LIKE PROTEIN"/>
    <property type="match status" value="1"/>
</dbReference>
<dbReference type="InterPro" id="IPR004345">
    <property type="entry name" value="TB2_DP1_HVA22"/>
</dbReference>
<organism evidence="3 4">
    <name type="scientific">Ananas comosus</name>
    <name type="common">Pineapple</name>
    <name type="synonym">Ananas ananas</name>
    <dbReference type="NCBI Taxonomy" id="4615"/>
    <lineage>
        <taxon>Eukaryota</taxon>
        <taxon>Viridiplantae</taxon>
        <taxon>Streptophyta</taxon>
        <taxon>Embryophyta</taxon>
        <taxon>Tracheophyta</taxon>
        <taxon>Spermatophyta</taxon>
        <taxon>Magnoliopsida</taxon>
        <taxon>Liliopsida</taxon>
        <taxon>Poales</taxon>
        <taxon>Bromeliaceae</taxon>
        <taxon>Bromelioideae</taxon>
        <taxon>Ananas</taxon>
    </lineage>
</organism>
<reference evidence="3 4" key="1">
    <citation type="journal article" date="2016" name="DNA Res.">
        <title>The draft genome of MD-2 pineapple using hybrid error correction of long reads.</title>
        <authorList>
            <person name="Redwan R.M."/>
            <person name="Saidin A."/>
            <person name="Kumar S.V."/>
        </authorList>
    </citation>
    <scope>NUCLEOTIDE SEQUENCE [LARGE SCALE GENOMIC DNA]</scope>
    <source>
        <strain evidence="4">cv. MD2</strain>
        <tissue evidence="3">Leaf</tissue>
    </source>
</reference>
<evidence type="ECO:0000313" key="3">
    <source>
        <dbReference type="EMBL" id="OAY79363.1"/>
    </source>
</evidence>
<feature type="region of interest" description="Disordered" evidence="2">
    <location>
        <begin position="150"/>
        <end position="194"/>
    </location>
</feature>
<keyword evidence="5" id="KW-1185">Reference proteome</keyword>
<proteinExistence type="inferred from homology"/>
<feature type="compositionally biased region" description="Low complexity" evidence="2">
    <location>
        <begin position="210"/>
        <end position="222"/>
    </location>
</feature>
<dbReference type="Proteomes" id="UP000515123">
    <property type="component" value="Linkage group 8"/>
</dbReference>
<dbReference type="EMBL" id="LSRQ01001101">
    <property type="protein sequence ID" value="OAY79363.1"/>
    <property type="molecule type" value="Genomic_DNA"/>
</dbReference>
<feature type="compositionally biased region" description="Low complexity" evidence="2">
    <location>
        <begin position="179"/>
        <end position="191"/>
    </location>
</feature>
<reference evidence="6" key="2">
    <citation type="submission" date="2025-04" db="UniProtKB">
        <authorList>
            <consortium name="RefSeq"/>
        </authorList>
    </citation>
    <scope>IDENTIFICATION</scope>
    <source>
        <tissue evidence="6">Leaf</tissue>
    </source>
</reference>
<evidence type="ECO:0000256" key="1">
    <source>
        <dbReference type="RuleBase" id="RU362006"/>
    </source>
</evidence>
<evidence type="ECO:0000313" key="4">
    <source>
        <dbReference type="Proteomes" id="UP000092600"/>
    </source>
</evidence>
<accession>A0A199VQS6</accession>
<protein>
    <recommendedName>
        <fullName evidence="1">HVA22-like protein</fullName>
    </recommendedName>
</protein>
<evidence type="ECO:0000256" key="2">
    <source>
        <dbReference type="SAM" id="MobiDB-lite"/>
    </source>
</evidence>
<name>A0A199VQS6_ANACO</name>
<feature type="compositionally biased region" description="Polar residues" evidence="2">
    <location>
        <begin position="232"/>
        <end position="250"/>
    </location>
</feature>
<dbReference type="GO" id="GO:0016020">
    <property type="term" value="C:membrane"/>
    <property type="evidence" value="ECO:0007669"/>
    <property type="project" value="UniProtKB-SubCell"/>
</dbReference>
<gene>
    <name evidence="6" type="primary">LOC109713588</name>
    <name evidence="3" type="ORF">ACMD2_17496</name>
</gene>